<name>A0ABP9CZ33_9ACTN</name>
<organism evidence="1 2">
    <name type="scientific">Tomitella cavernea</name>
    <dbReference type="NCBI Taxonomy" id="1387982"/>
    <lineage>
        <taxon>Bacteria</taxon>
        <taxon>Bacillati</taxon>
        <taxon>Actinomycetota</taxon>
        <taxon>Actinomycetes</taxon>
        <taxon>Mycobacteriales</taxon>
        <taxon>Tomitella</taxon>
    </lineage>
</organism>
<dbReference type="EMBL" id="BAABKQ010000001">
    <property type="protein sequence ID" value="GAA4823181.1"/>
    <property type="molecule type" value="Genomic_DNA"/>
</dbReference>
<dbReference type="Proteomes" id="UP001500839">
    <property type="component" value="Unassembled WGS sequence"/>
</dbReference>
<evidence type="ECO:0000313" key="2">
    <source>
        <dbReference type="Proteomes" id="UP001500839"/>
    </source>
</evidence>
<dbReference type="InterPro" id="IPR029058">
    <property type="entry name" value="AB_hydrolase_fold"/>
</dbReference>
<sequence length="313" mass="31982">MTASAFGAGAPATAAPLPVPDGFYAGVAAELANPGGSLPGSNDYACEPTRDHPRPVVLLHDLGATRQSNWATLVPALANEGHCVYALTYGVVPGKGFESNGQPLGGTAPIEVSAGELADFVDRVLAAPGTQRAAAAGIGDGTVDLIGHAEGALVAGYYAKVLGGADNVHEIVSLAPTWKGAGGDVAARYVDRMPAQWRAALYDQIPYFLQVMSGSDVVEALNAGGAPYAPGVEYTNIATRYNWGIDYTSGLVPGPQVTNIVVQDGCPTDYSEHDGIGASPRTVAIVLNALDPAHPRPVPCGVILPFVGTMVGP</sequence>
<dbReference type="Gene3D" id="3.40.50.1820">
    <property type="entry name" value="alpha/beta hydrolase"/>
    <property type="match status" value="1"/>
</dbReference>
<accession>A0ABP9CZ33</accession>
<evidence type="ECO:0000313" key="1">
    <source>
        <dbReference type="EMBL" id="GAA4823181.1"/>
    </source>
</evidence>
<reference evidence="2" key="1">
    <citation type="journal article" date="2019" name="Int. J. Syst. Evol. Microbiol.">
        <title>The Global Catalogue of Microorganisms (GCM) 10K type strain sequencing project: providing services to taxonomists for standard genome sequencing and annotation.</title>
        <authorList>
            <consortium name="The Broad Institute Genomics Platform"/>
            <consortium name="The Broad Institute Genome Sequencing Center for Infectious Disease"/>
            <person name="Wu L."/>
            <person name="Ma J."/>
        </authorList>
    </citation>
    <scope>NUCLEOTIDE SEQUENCE [LARGE SCALE GENOMIC DNA]</scope>
    <source>
        <strain evidence="2">JCM 18542</strain>
    </source>
</reference>
<dbReference type="SUPFAM" id="SSF53474">
    <property type="entry name" value="alpha/beta-Hydrolases"/>
    <property type="match status" value="1"/>
</dbReference>
<comment type="caution">
    <text evidence="1">The sequence shown here is derived from an EMBL/GenBank/DDBJ whole genome shotgun (WGS) entry which is preliminary data.</text>
</comment>
<gene>
    <name evidence="1" type="ORF">GCM10023353_34810</name>
</gene>
<keyword evidence="1" id="KW-0378">Hydrolase</keyword>
<protein>
    <submittedName>
        <fullName evidence="1">Alpha/beta fold hydrolase</fullName>
    </submittedName>
</protein>
<dbReference type="RefSeq" id="WP_307810728.1">
    <property type="nucleotide sequence ID" value="NZ_BAABKQ010000001.1"/>
</dbReference>
<dbReference type="GO" id="GO:0016787">
    <property type="term" value="F:hydrolase activity"/>
    <property type="evidence" value="ECO:0007669"/>
    <property type="project" value="UniProtKB-KW"/>
</dbReference>
<proteinExistence type="predicted"/>
<keyword evidence="2" id="KW-1185">Reference proteome</keyword>